<evidence type="ECO:0000313" key="3">
    <source>
        <dbReference type="Proteomes" id="UP000650511"/>
    </source>
</evidence>
<evidence type="ECO:0000256" key="1">
    <source>
        <dbReference type="SAM" id="MobiDB-lite"/>
    </source>
</evidence>
<proteinExistence type="predicted"/>
<reference evidence="2" key="1">
    <citation type="journal article" date="2014" name="Int. J. Syst. Evol. Microbiol.">
        <title>Complete genome sequence of Corynebacterium casei LMG S-19264T (=DSM 44701T), isolated from a smear-ripened cheese.</title>
        <authorList>
            <consortium name="US DOE Joint Genome Institute (JGI-PGF)"/>
            <person name="Walter F."/>
            <person name="Albersmeier A."/>
            <person name="Kalinowski J."/>
            <person name="Ruckert C."/>
        </authorList>
    </citation>
    <scope>NUCLEOTIDE SEQUENCE</scope>
    <source>
        <strain evidence="2">CGMCC 1.14988</strain>
    </source>
</reference>
<keyword evidence="3" id="KW-1185">Reference proteome</keyword>
<name>A0A8J3ESQ2_9ACTN</name>
<dbReference type="Proteomes" id="UP000650511">
    <property type="component" value="Unassembled WGS sequence"/>
</dbReference>
<feature type="region of interest" description="Disordered" evidence="1">
    <location>
        <begin position="1"/>
        <end position="20"/>
    </location>
</feature>
<accession>A0A8J3ESQ2</accession>
<dbReference type="EMBL" id="BMHA01000010">
    <property type="protein sequence ID" value="GGI07904.1"/>
    <property type="molecule type" value="Genomic_DNA"/>
</dbReference>
<reference evidence="2" key="2">
    <citation type="submission" date="2020-09" db="EMBL/GenBank/DDBJ databases">
        <authorList>
            <person name="Sun Q."/>
            <person name="Zhou Y."/>
        </authorList>
    </citation>
    <scope>NUCLEOTIDE SEQUENCE</scope>
    <source>
        <strain evidence="2">CGMCC 1.14988</strain>
    </source>
</reference>
<dbReference type="AlphaFoldDB" id="A0A8J3ESQ2"/>
<protein>
    <submittedName>
        <fullName evidence="2">Uncharacterized protein</fullName>
    </submittedName>
</protein>
<organism evidence="2 3">
    <name type="scientific">Egicoccus halophilus</name>
    <dbReference type="NCBI Taxonomy" id="1670830"/>
    <lineage>
        <taxon>Bacteria</taxon>
        <taxon>Bacillati</taxon>
        <taxon>Actinomycetota</taxon>
        <taxon>Nitriliruptoria</taxon>
        <taxon>Egicoccales</taxon>
        <taxon>Egicoccaceae</taxon>
        <taxon>Egicoccus</taxon>
    </lineage>
</organism>
<sequence length="82" mass="8859">MRVDAQGTEDSVDDGASRSAVHRLANVPVLPRFVPGHKADPLLPVRNEGHRVGVHPVPEHSGFDIDCECTNANWQTVRLGGP</sequence>
<comment type="caution">
    <text evidence="2">The sequence shown here is derived from an EMBL/GenBank/DDBJ whole genome shotgun (WGS) entry which is preliminary data.</text>
</comment>
<gene>
    <name evidence="2" type="ORF">GCM10011354_26410</name>
</gene>
<evidence type="ECO:0000313" key="2">
    <source>
        <dbReference type="EMBL" id="GGI07904.1"/>
    </source>
</evidence>